<proteinExistence type="inferred from homology"/>
<evidence type="ECO:0000256" key="2">
    <source>
        <dbReference type="ARBA" id="ARBA00023026"/>
    </source>
</evidence>
<feature type="compositionally biased region" description="Low complexity" evidence="4">
    <location>
        <begin position="90"/>
        <end position="108"/>
    </location>
</feature>
<dbReference type="PANTHER" id="PTHR11941">
    <property type="entry name" value="ENOYL-COA HYDRATASE-RELATED"/>
    <property type="match status" value="1"/>
</dbReference>
<dbReference type="InterPro" id="IPR014748">
    <property type="entry name" value="Enoyl-CoA_hydra_C"/>
</dbReference>
<dbReference type="Proteomes" id="UP000236621">
    <property type="component" value="Unassembled WGS sequence"/>
</dbReference>
<evidence type="ECO:0000259" key="5">
    <source>
        <dbReference type="PROSITE" id="PS50076"/>
    </source>
</evidence>
<feature type="region of interest" description="Disordered" evidence="4">
    <location>
        <begin position="367"/>
        <end position="415"/>
    </location>
</feature>
<dbReference type="GO" id="GO:0006635">
    <property type="term" value="P:fatty acid beta-oxidation"/>
    <property type="evidence" value="ECO:0007669"/>
    <property type="project" value="TreeGrafter"/>
</dbReference>
<comment type="caution">
    <text evidence="6">The sequence shown here is derived from an EMBL/GenBank/DDBJ whole genome shotgun (WGS) entry which is preliminary data.</text>
</comment>
<dbReference type="PROSITE" id="PS51257">
    <property type="entry name" value="PROKAR_LIPOPROTEIN"/>
    <property type="match status" value="1"/>
</dbReference>
<protein>
    <submittedName>
        <fullName evidence="6">Methylglutaconyl-CoA hydratase, mitochondrial</fullName>
    </submittedName>
</protein>
<dbReference type="PROSITE" id="PS50076">
    <property type="entry name" value="DNAJ_2"/>
    <property type="match status" value="1"/>
</dbReference>
<dbReference type="PROSITE" id="PS00636">
    <property type="entry name" value="DNAJ_1"/>
    <property type="match status" value="1"/>
</dbReference>
<feature type="compositionally biased region" description="Low complexity" evidence="4">
    <location>
        <begin position="1"/>
        <end position="10"/>
    </location>
</feature>
<dbReference type="SUPFAM" id="SSF52096">
    <property type="entry name" value="ClpP/crotonase"/>
    <property type="match status" value="1"/>
</dbReference>
<dbReference type="CDD" id="cd06558">
    <property type="entry name" value="crotonase-like"/>
    <property type="match status" value="1"/>
</dbReference>
<dbReference type="PANTHER" id="PTHR11941:SF171">
    <property type="entry name" value="SD19268P"/>
    <property type="match status" value="1"/>
</dbReference>
<dbReference type="AlphaFoldDB" id="A0A2K3QBP0"/>
<keyword evidence="3" id="KW-0456">Lyase</keyword>
<sequence>MARPSAASLCARRRRAVSSRGLPPGASTTQSCARGHATARDGPDSLVPAWPPTPHPTPYEIFDMHNGAPYTKRRFYQLVKLYHPDTHHCPGAPSSSPTSSAVSASSPPDLSHAARLERYRLVVAANNLLSDPSRRRLYDTHGIGWTDGHRAPSLREADRAWRHQPGNAARNATWEDWERWHEAREGRGREPKHMSNGVFAALVVAMCTVGAMAQANRAETSAAQVVGLTQRRDAAIGQEMRKNTMVSAGRSKDERVDSFLRDRENVAYESAPGRYDGPPQPPRAARHLRAKRGGSAPCGVVTGRADAVAAARRRAQATNEAVTAIIGPTAVGEQPHVAVARGAGAGLGQGGAACRRCVLVAGSPNRHVPTEAETGRQLAMEPSSNQTTSHGIPPAPNPPPLQHTSRQSAVMPPRLRLSPLTAPLLRRLYSSASSGEPLIRVTHLPAASSGHIRVLELNRPGARNAISKALLASLRAEVDDVQAQYGPDGEELPAAREGAGAAELGPTRALVIASAVDVCFCAGADLKERRGFTQEETADFLANLRGTFAALSDLPVPTISAISSLALGGGLELALSTHFRVLTSNATVGLPETRLGIIPGAGGTHRLPALVGLARARDLILTGRRVAGPEAYFLGIADRLVEVVPEDERAAADILQLARRSALSEAVRLAQEICEGGPVAIRAGLQAVAWARAEKEDEMYQRVVDTADRNEALKAFQEKRKPIFRGR</sequence>
<dbReference type="SUPFAM" id="SSF46565">
    <property type="entry name" value="Chaperone J-domain"/>
    <property type="match status" value="1"/>
</dbReference>
<dbReference type="InterPro" id="IPR036869">
    <property type="entry name" value="J_dom_sf"/>
</dbReference>
<dbReference type="GO" id="GO:0016829">
    <property type="term" value="F:lyase activity"/>
    <property type="evidence" value="ECO:0007669"/>
    <property type="project" value="UniProtKB-KW"/>
</dbReference>
<dbReference type="InterPro" id="IPR001623">
    <property type="entry name" value="DnaJ_domain"/>
</dbReference>
<accession>A0A2K3QBP0</accession>
<dbReference type="EMBL" id="NRSZ01000824">
    <property type="protein sequence ID" value="PNY24949.1"/>
    <property type="molecule type" value="Genomic_DNA"/>
</dbReference>
<dbReference type="FunFam" id="3.90.226.10:FF:000058">
    <property type="entry name" value="Enoyl-CoA hydratase/isomerase family protein"/>
    <property type="match status" value="1"/>
</dbReference>
<reference evidence="6 7" key="1">
    <citation type="submission" date="2017-08" db="EMBL/GenBank/DDBJ databases">
        <title>Harnessing the power of phylogenomics to disentangle the directionality and signatures of interkingdom host jumping in the parasitic fungal genus Tolypocladium.</title>
        <authorList>
            <person name="Quandt C.A."/>
            <person name="Patterson W."/>
            <person name="Spatafora J.W."/>
        </authorList>
    </citation>
    <scope>NUCLEOTIDE SEQUENCE [LARGE SCALE GENOMIC DNA]</scope>
    <source>
        <strain evidence="6 7">CBS 113982</strain>
    </source>
</reference>
<name>A0A2K3QBP0_9HYPO</name>
<organism evidence="6 7">
    <name type="scientific">Tolypocladium capitatum</name>
    <dbReference type="NCBI Taxonomy" id="45235"/>
    <lineage>
        <taxon>Eukaryota</taxon>
        <taxon>Fungi</taxon>
        <taxon>Dikarya</taxon>
        <taxon>Ascomycota</taxon>
        <taxon>Pezizomycotina</taxon>
        <taxon>Sordariomycetes</taxon>
        <taxon>Hypocreomycetidae</taxon>
        <taxon>Hypocreales</taxon>
        <taxon>Ophiocordycipitaceae</taxon>
        <taxon>Tolypocladium</taxon>
    </lineage>
</organism>
<keyword evidence="2" id="KW-0843">Virulence</keyword>
<dbReference type="Pfam" id="PF00378">
    <property type="entry name" value="ECH_1"/>
    <property type="match status" value="1"/>
</dbReference>
<dbReference type="GO" id="GO:0005739">
    <property type="term" value="C:mitochondrion"/>
    <property type="evidence" value="ECO:0007669"/>
    <property type="project" value="TreeGrafter"/>
</dbReference>
<dbReference type="InterPro" id="IPR001753">
    <property type="entry name" value="Enoyl-CoA_hydra/iso"/>
</dbReference>
<feature type="region of interest" description="Disordered" evidence="4">
    <location>
        <begin position="1"/>
        <end position="49"/>
    </location>
</feature>
<evidence type="ECO:0000256" key="4">
    <source>
        <dbReference type="SAM" id="MobiDB-lite"/>
    </source>
</evidence>
<evidence type="ECO:0000256" key="1">
    <source>
        <dbReference type="ARBA" id="ARBA00005254"/>
    </source>
</evidence>
<dbReference type="Gene3D" id="1.10.287.110">
    <property type="entry name" value="DnaJ domain"/>
    <property type="match status" value="1"/>
</dbReference>
<dbReference type="Gene3D" id="1.10.12.10">
    <property type="entry name" value="Lyase 2-enoyl-coa Hydratase, Chain A, domain 2"/>
    <property type="match status" value="1"/>
</dbReference>
<dbReference type="OrthoDB" id="410701at2759"/>
<gene>
    <name evidence="6" type="ORF">TCAP_05112</name>
</gene>
<comment type="similarity">
    <text evidence="1">Belongs to the enoyl-CoA hydratase/isomerase family.</text>
</comment>
<evidence type="ECO:0000256" key="3">
    <source>
        <dbReference type="ARBA" id="ARBA00023239"/>
    </source>
</evidence>
<dbReference type="STRING" id="45235.A0A2K3QBP0"/>
<evidence type="ECO:0000313" key="7">
    <source>
        <dbReference type="Proteomes" id="UP000236621"/>
    </source>
</evidence>
<evidence type="ECO:0000313" key="6">
    <source>
        <dbReference type="EMBL" id="PNY24949.1"/>
    </source>
</evidence>
<dbReference type="InterPro" id="IPR018253">
    <property type="entry name" value="DnaJ_domain_CS"/>
</dbReference>
<dbReference type="InterPro" id="IPR029045">
    <property type="entry name" value="ClpP/crotonase-like_dom_sf"/>
</dbReference>
<feature type="domain" description="J" evidence="5">
    <location>
        <begin position="57"/>
        <end position="142"/>
    </location>
</feature>
<keyword evidence="7" id="KW-1185">Reference proteome</keyword>
<feature type="region of interest" description="Disordered" evidence="4">
    <location>
        <begin position="87"/>
        <end position="109"/>
    </location>
</feature>
<dbReference type="Gene3D" id="3.90.226.10">
    <property type="entry name" value="2-enoyl-CoA Hydratase, Chain A, domain 1"/>
    <property type="match status" value="1"/>
</dbReference>